<dbReference type="Gene3D" id="3.30.565.10">
    <property type="entry name" value="Histidine kinase-like ATPase, C-terminal domain"/>
    <property type="match status" value="1"/>
</dbReference>
<feature type="transmembrane region" description="Helical" evidence="1">
    <location>
        <begin position="145"/>
        <end position="165"/>
    </location>
</feature>
<dbReference type="AlphaFoldDB" id="A0A6J7JRB6"/>
<gene>
    <name evidence="2" type="ORF">UFOPK3752_01313</name>
</gene>
<protein>
    <submittedName>
        <fullName evidence="2">Unannotated protein</fullName>
    </submittedName>
</protein>
<reference evidence="2" key="1">
    <citation type="submission" date="2020-05" db="EMBL/GenBank/DDBJ databases">
        <authorList>
            <person name="Chiriac C."/>
            <person name="Salcher M."/>
            <person name="Ghai R."/>
            <person name="Kavagutti S V."/>
        </authorList>
    </citation>
    <scope>NUCLEOTIDE SEQUENCE</scope>
</reference>
<accession>A0A6J7JRB6</accession>
<feature type="transmembrane region" description="Helical" evidence="1">
    <location>
        <begin position="100"/>
        <end position="125"/>
    </location>
</feature>
<evidence type="ECO:0000256" key="1">
    <source>
        <dbReference type="SAM" id="Phobius"/>
    </source>
</evidence>
<feature type="transmembrane region" description="Helical" evidence="1">
    <location>
        <begin position="313"/>
        <end position="334"/>
    </location>
</feature>
<sequence>MSTSPRMNLLSPAQQERWRALVVAAGPHVVSMRIWLALAPLGVPGLLTFLRTAGGDELLTGATSSYISTVWAVATLAYLVGGLVMALGSITVLRQRATRPVSLVVVLAVWSVAGFVTTPLTWWGIHAFHPTGGNAALSAQDALRYTITYDLKMAFCVATVGVITAQRRQIRTLLESITHRRDLLDGTAHHLEMVRLHYREMLNKALSPRIAALQAEVRALHEEDLRPDEARRLADRIQRFASGEVRSISHLLASTQGSARLDLSARSTAPEVRGKREFVLGFLSYSAQPLPAALVLLVLRMSWNLGSTTAESFALIVGPVLSTYGTLLLGRAAMARARRHGFRWRVVVTIGTYLIAISAALALNALDVSDLAIAPIPLGQILTLGQMLLVMGGMSILTYSVESHRRTARLLMRVNDRVTALLASLDLETRRMRESLALIIHGPIQGRLALVSLSLRQLADAHGTPGLDSAVLMDRIEQLLNAAESELENLLMPTLFDLSLEQSLTQEAALWNGVLTLRWKISDSAADKIASDPRLQRNTIEIISQAVANARGHGGARLVEVEADMAIHKSGLLEIRVLDDGTGPPAKLTSGLGSDFLDSLGADWRLTRTPEGKTELFVALEPTPRTPRSRQHVPA</sequence>
<feature type="transmembrane region" description="Helical" evidence="1">
    <location>
        <begin position="21"/>
        <end position="50"/>
    </location>
</feature>
<evidence type="ECO:0000313" key="2">
    <source>
        <dbReference type="EMBL" id="CAB4945219.1"/>
    </source>
</evidence>
<dbReference type="EMBL" id="CAFBND010000049">
    <property type="protein sequence ID" value="CAB4945219.1"/>
    <property type="molecule type" value="Genomic_DNA"/>
</dbReference>
<name>A0A6J7JRB6_9ZZZZ</name>
<feature type="transmembrane region" description="Helical" evidence="1">
    <location>
        <begin position="346"/>
        <end position="366"/>
    </location>
</feature>
<feature type="transmembrane region" description="Helical" evidence="1">
    <location>
        <begin position="378"/>
        <end position="401"/>
    </location>
</feature>
<proteinExistence type="predicted"/>
<feature type="transmembrane region" description="Helical" evidence="1">
    <location>
        <begin position="70"/>
        <end position="93"/>
    </location>
</feature>
<organism evidence="2">
    <name type="scientific">freshwater metagenome</name>
    <dbReference type="NCBI Taxonomy" id="449393"/>
    <lineage>
        <taxon>unclassified sequences</taxon>
        <taxon>metagenomes</taxon>
        <taxon>ecological metagenomes</taxon>
    </lineage>
</organism>
<keyword evidence="1" id="KW-1133">Transmembrane helix</keyword>
<keyword evidence="1" id="KW-0812">Transmembrane</keyword>
<feature type="transmembrane region" description="Helical" evidence="1">
    <location>
        <begin position="278"/>
        <end position="301"/>
    </location>
</feature>
<dbReference type="InterPro" id="IPR036890">
    <property type="entry name" value="HATPase_C_sf"/>
</dbReference>
<keyword evidence="1" id="KW-0472">Membrane</keyword>